<evidence type="ECO:0000259" key="3">
    <source>
        <dbReference type="Pfam" id="PF18962"/>
    </source>
</evidence>
<dbReference type="OrthoDB" id="9792152at2"/>
<dbReference type="Gene3D" id="3.40.390.10">
    <property type="entry name" value="Collagenase (Catalytic Domain)"/>
    <property type="match status" value="1"/>
</dbReference>
<evidence type="ECO:0000256" key="1">
    <source>
        <dbReference type="ARBA" id="ARBA00022729"/>
    </source>
</evidence>
<dbReference type="InterPro" id="IPR026444">
    <property type="entry name" value="Secre_tail"/>
</dbReference>
<dbReference type="NCBIfam" id="TIGR04183">
    <property type="entry name" value="Por_Secre_tail"/>
    <property type="match status" value="1"/>
</dbReference>
<proteinExistence type="predicted"/>
<dbReference type="Gene3D" id="2.60.120.260">
    <property type="entry name" value="Galactose-binding domain-like"/>
    <property type="match status" value="1"/>
</dbReference>
<keyword evidence="1 2" id="KW-0732">Signal</keyword>
<protein>
    <submittedName>
        <fullName evidence="4">Por secretion system C-terminal sorting domain-containing protein</fullName>
    </submittedName>
</protein>
<gene>
    <name evidence="4" type="ORF">SAMN05443547_0972</name>
</gene>
<dbReference type="EMBL" id="FRYK01000001">
    <property type="protein sequence ID" value="SHO72637.1"/>
    <property type="molecule type" value="Genomic_DNA"/>
</dbReference>
<dbReference type="GO" id="GO:0008237">
    <property type="term" value="F:metallopeptidase activity"/>
    <property type="evidence" value="ECO:0007669"/>
    <property type="project" value="InterPro"/>
</dbReference>
<dbReference type="RefSeq" id="WP_073581923.1">
    <property type="nucleotide sequence ID" value="NZ_CBCSEA010000002.1"/>
</dbReference>
<evidence type="ECO:0000256" key="2">
    <source>
        <dbReference type="SAM" id="SignalP"/>
    </source>
</evidence>
<organism evidence="4 5">
    <name type="scientific">Flavobacterium cucumis</name>
    <dbReference type="NCBI Taxonomy" id="416016"/>
    <lineage>
        <taxon>Bacteria</taxon>
        <taxon>Pseudomonadati</taxon>
        <taxon>Bacteroidota</taxon>
        <taxon>Flavobacteriia</taxon>
        <taxon>Flavobacteriales</taxon>
        <taxon>Flavobacteriaceae</taxon>
        <taxon>Flavobacterium</taxon>
    </lineage>
</organism>
<dbReference type="InterPro" id="IPR024079">
    <property type="entry name" value="MetalloPept_cat_dom_sf"/>
</dbReference>
<dbReference type="STRING" id="416016.SAMN05443547_0972"/>
<sequence length="946" mass="102114">MKKTLQFLFILFLVVSSTNAQNDKFWKEVSDNGNLEKHPNVTRENFPNEFRLFQLNLELIKQTLLNAPDRKEIGSRGIVITIPNSEGKLERFEMFEASNFDTELQAAYPNIRAYAGNGIDDKSAQVRLSFGEKSFQTMIFRSQKSTEFIETYTPDAKIFAVYSKKNVNKKTPFTCSTIQEQELINELGRSLDNTVLSSDPNLRTFRIALSCTAEYANYFGATSPSQSALVLTAFNNTMTRVNGINNRDFAIHMNIIAASTNVIYYNPATDPYSDGDIGSEGAWNLELQNNLSNNLTGSSTSLAANNAAYDIGHLFGASGGGGNAGCIGCICVNDTASTSDRNKGSAFTSPSNGIPAGDSFDVDFVAHEIGHQLGANHTFSHSSEDNNVNYEPGSGSTIMGYAGITSKDVQNFSDDYFHAGSIAQVQTNMATKTCDVETPLTHGAPVVNSGGNFTIPVSTPFTLTGSATDTGGGTLTYCWEQYNDAFGDSSLCNISNANPTGDNDCVPASTKTSGPIFRSYPPTSNPSRTFPRLESILNGSLSTSGAEIPVEILPSVARSLNFRLTVRDNSTVGGGGLTNFASTTITVGNKDALTVSYPATSNTNVYPVASTHNVTWTGTTNSTTGHQTIAGASTVDILFSNDGGQTFPYTLVSNTPNDGSQSVTLPAGISGSDCRFKIKASANIFFNISKSFAVGNYTYQAQSVCTDYPFNLNQPITESDGSSYPGISLSITDAYTITDANFKANVTHPSIGQFNLLILAPWQTQLNTALWFNNVSCTQPNMDKWFDVSGSPVNCATTNDGGSFIPFSSTNINGYNGNNSAGNWLIYFKDAVVDSNVTAARFNSFTIQLCRSENVAVLSSESFGLSNFSIYPNPNNGSFNIEFNSDSNNEIKVNVHDIRGREVYQKSYSNNGLFNESLELKNVQSGIYLVTVQDGAKKEVKKIVIQ</sequence>
<evidence type="ECO:0000313" key="5">
    <source>
        <dbReference type="Proteomes" id="UP000184611"/>
    </source>
</evidence>
<keyword evidence="5" id="KW-1185">Reference proteome</keyword>
<dbReference type="AlphaFoldDB" id="A0A1M7ZVI8"/>
<name>A0A1M7ZVI8_9FLAO</name>
<dbReference type="Proteomes" id="UP000184611">
    <property type="component" value="Unassembled WGS sequence"/>
</dbReference>
<reference evidence="5" key="1">
    <citation type="submission" date="2016-12" db="EMBL/GenBank/DDBJ databases">
        <authorList>
            <person name="Varghese N."/>
            <person name="Submissions S."/>
        </authorList>
    </citation>
    <scope>NUCLEOTIDE SEQUENCE [LARGE SCALE GENOMIC DNA]</scope>
    <source>
        <strain evidence="5">DSM 18830</strain>
    </source>
</reference>
<feature type="signal peptide" evidence="2">
    <location>
        <begin position="1"/>
        <end position="20"/>
    </location>
</feature>
<feature type="domain" description="Secretion system C-terminal sorting" evidence="3">
    <location>
        <begin position="870"/>
        <end position="945"/>
    </location>
</feature>
<feature type="chain" id="PRO_5012455515" evidence="2">
    <location>
        <begin position="21"/>
        <end position="946"/>
    </location>
</feature>
<accession>A0A1M7ZVI8</accession>
<dbReference type="SUPFAM" id="SSF55486">
    <property type="entry name" value="Metalloproteases ('zincins'), catalytic domain"/>
    <property type="match status" value="1"/>
</dbReference>
<dbReference type="Pfam" id="PF18962">
    <property type="entry name" value="Por_Secre_tail"/>
    <property type="match status" value="1"/>
</dbReference>
<dbReference type="Pfam" id="PF13583">
    <property type="entry name" value="Reprolysin_4"/>
    <property type="match status" value="1"/>
</dbReference>
<evidence type="ECO:0000313" key="4">
    <source>
        <dbReference type="EMBL" id="SHO72637.1"/>
    </source>
</evidence>